<comment type="caution">
    <text evidence="2">The sequence shown here is derived from an EMBL/GenBank/DDBJ whole genome shotgun (WGS) entry which is preliminary data.</text>
</comment>
<sequence>MKSKKTTGALVNPKGRTLTSSNRKRTSHVLAGRRSVLSLILVSLSKECDSFVQNYNMHGMGKTVNELHAMLKLHEQTLPKKNVAHALHTIRAGLWYLKGIGVETIVYADFDHAGDYVDQKSTSGVHIPGMLPHIVDLQEKTAPAISTTEAEYISTRKACQQALWMKQALVD</sequence>
<proteinExistence type="predicted"/>
<organism evidence="2">
    <name type="scientific">Tanacetum cinerariifolium</name>
    <name type="common">Dalmatian daisy</name>
    <name type="synonym">Chrysanthemum cinerariifolium</name>
    <dbReference type="NCBI Taxonomy" id="118510"/>
    <lineage>
        <taxon>Eukaryota</taxon>
        <taxon>Viridiplantae</taxon>
        <taxon>Streptophyta</taxon>
        <taxon>Embryophyta</taxon>
        <taxon>Tracheophyta</taxon>
        <taxon>Spermatophyta</taxon>
        <taxon>Magnoliopsida</taxon>
        <taxon>eudicotyledons</taxon>
        <taxon>Gunneridae</taxon>
        <taxon>Pentapetalae</taxon>
        <taxon>asterids</taxon>
        <taxon>campanulids</taxon>
        <taxon>Asterales</taxon>
        <taxon>Asteraceae</taxon>
        <taxon>Asteroideae</taxon>
        <taxon>Anthemideae</taxon>
        <taxon>Anthemidinae</taxon>
        <taxon>Tanacetum</taxon>
    </lineage>
</organism>
<accession>A0A699GWL0</accession>
<dbReference type="AlphaFoldDB" id="A0A699GWL0"/>
<evidence type="ECO:0000256" key="1">
    <source>
        <dbReference type="SAM" id="MobiDB-lite"/>
    </source>
</evidence>
<reference evidence="2" key="1">
    <citation type="journal article" date="2019" name="Sci. Rep.">
        <title>Draft genome of Tanacetum cinerariifolium, the natural source of mosquito coil.</title>
        <authorList>
            <person name="Yamashiro T."/>
            <person name="Shiraishi A."/>
            <person name="Satake H."/>
            <person name="Nakayama K."/>
        </authorList>
    </citation>
    <scope>NUCLEOTIDE SEQUENCE</scope>
</reference>
<dbReference type="EMBL" id="BKCJ010065675">
    <property type="protein sequence ID" value="GEW60755.1"/>
    <property type="molecule type" value="Genomic_DNA"/>
</dbReference>
<protein>
    <submittedName>
        <fullName evidence="2">Zinc finger, CCHC-type</fullName>
    </submittedName>
</protein>
<feature type="region of interest" description="Disordered" evidence="1">
    <location>
        <begin position="1"/>
        <end position="25"/>
    </location>
</feature>
<evidence type="ECO:0000313" key="2">
    <source>
        <dbReference type="EMBL" id="GEW60755.1"/>
    </source>
</evidence>
<gene>
    <name evidence="2" type="ORF">Tci_232731</name>
</gene>
<name>A0A699GWL0_TANCI</name>